<evidence type="ECO:0000313" key="3">
    <source>
        <dbReference type="EMBL" id="GAA3927762.1"/>
    </source>
</evidence>
<evidence type="ECO:0000313" key="4">
    <source>
        <dbReference type="Proteomes" id="UP001501591"/>
    </source>
</evidence>
<dbReference type="Gene3D" id="3.30.70.1060">
    <property type="entry name" value="Dimeric alpha+beta barrel"/>
    <property type="match status" value="1"/>
</dbReference>
<gene>
    <name evidence="3" type="ORF">GCM10022383_03430</name>
</gene>
<dbReference type="InterPro" id="IPR005545">
    <property type="entry name" value="YCII"/>
</dbReference>
<reference evidence="4" key="1">
    <citation type="journal article" date="2019" name="Int. J. Syst. Evol. Microbiol.">
        <title>The Global Catalogue of Microorganisms (GCM) 10K type strain sequencing project: providing services to taxonomists for standard genome sequencing and annotation.</title>
        <authorList>
            <consortium name="The Broad Institute Genomics Platform"/>
            <consortium name="The Broad Institute Genome Sequencing Center for Infectious Disease"/>
            <person name="Wu L."/>
            <person name="Ma J."/>
        </authorList>
    </citation>
    <scope>NUCLEOTIDE SEQUENCE [LARGE SCALE GENOMIC DNA]</scope>
    <source>
        <strain evidence="4">JCM 17024</strain>
    </source>
</reference>
<evidence type="ECO:0000256" key="1">
    <source>
        <dbReference type="ARBA" id="ARBA00007689"/>
    </source>
</evidence>
<dbReference type="RefSeq" id="WP_344817762.1">
    <property type="nucleotide sequence ID" value="NZ_BAABCP010000001.1"/>
</dbReference>
<feature type="domain" description="YCII-related" evidence="2">
    <location>
        <begin position="1"/>
        <end position="112"/>
    </location>
</feature>
<sequence length="128" mass="13746">MRYALLLHNEEPAPGEIPADEMGEMQRLFDEYTKALEQAGVLVGAEVLRSSDATTTVTRRTGTTQIQDGPFAATKEALAGVFFIDVPNADAAVAWAERCPGASYGSIEVRPVATSFVNGAWTVPDRTD</sequence>
<dbReference type="SUPFAM" id="SSF54909">
    <property type="entry name" value="Dimeric alpha+beta barrel"/>
    <property type="match status" value="1"/>
</dbReference>
<comment type="similarity">
    <text evidence="1">Belongs to the YciI family.</text>
</comment>
<dbReference type="PANTHER" id="PTHR35174">
    <property type="entry name" value="BLL7171 PROTEIN-RELATED"/>
    <property type="match status" value="1"/>
</dbReference>
<dbReference type="PANTHER" id="PTHR35174:SF3">
    <property type="entry name" value="BLL7171 PROTEIN"/>
    <property type="match status" value="1"/>
</dbReference>
<proteinExistence type="inferred from homology"/>
<dbReference type="Pfam" id="PF03795">
    <property type="entry name" value="YCII"/>
    <property type="match status" value="1"/>
</dbReference>
<name>A0ABP7MPV4_9MICO</name>
<dbReference type="EMBL" id="BAABCP010000001">
    <property type="protein sequence ID" value="GAA3927762.1"/>
    <property type="molecule type" value="Genomic_DNA"/>
</dbReference>
<accession>A0ABP7MPV4</accession>
<organism evidence="3 4">
    <name type="scientific">Microbacterium soli</name>
    <dbReference type="NCBI Taxonomy" id="446075"/>
    <lineage>
        <taxon>Bacteria</taxon>
        <taxon>Bacillati</taxon>
        <taxon>Actinomycetota</taxon>
        <taxon>Actinomycetes</taxon>
        <taxon>Micrococcales</taxon>
        <taxon>Microbacteriaceae</taxon>
        <taxon>Microbacterium</taxon>
    </lineage>
</organism>
<dbReference type="InterPro" id="IPR011008">
    <property type="entry name" value="Dimeric_a/b-barrel"/>
</dbReference>
<comment type="caution">
    <text evidence="3">The sequence shown here is derived from an EMBL/GenBank/DDBJ whole genome shotgun (WGS) entry which is preliminary data.</text>
</comment>
<protein>
    <submittedName>
        <fullName evidence="3">YciI family protein</fullName>
    </submittedName>
</protein>
<keyword evidence="4" id="KW-1185">Reference proteome</keyword>
<dbReference type="Proteomes" id="UP001501591">
    <property type="component" value="Unassembled WGS sequence"/>
</dbReference>
<evidence type="ECO:0000259" key="2">
    <source>
        <dbReference type="Pfam" id="PF03795"/>
    </source>
</evidence>